<feature type="compositionally biased region" description="Basic and acidic residues" evidence="1">
    <location>
        <begin position="115"/>
        <end position="132"/>
    </location>
</feature>
<gene>
    <name evidence="4" type="ORF">HW532_14075</name>
</gene>
<feature type="signal peptide" evidence="3">
    <location>
        <begin position="1"/>
        <end position="38"/>
    </location>
</feature>
<dbReference type="AlphaFoldDB" id="A0A7S8C5I5"/>
<evidence type="ECO:0000256" key="1">
    <source>
        <dbReference type="SAM" id="MobiDB-lite"/>
    </source>
</evidence>
<sequence>MTRSARGHTGSPARRLRRALILLLAGAWLSAAALPAAAADTSPATVAGSHAAAAAQPAETDRADAARKMLSQSQARAQALAVRDDPRVAFAMLLSLFGVAAALTGVFWRQSGTGRRKEDDASGDRPERHLGE</sequence>
<evidence type="ECO:0000313" key="4">
    <source>
        <dbReference type="EMBL" id="QPC43716.1"/>
    </source>
</evidence>
<accession>A0A7S8C5I5</accession>
<proteinExistence type="predicted"/>
<reference evidence="4 5" key="1">
    <citation type="submission" date="2020-06" db="EMBL/GenBank/DDBJ databases">
        <title>Genome sequence of 2 isolates from Red Sea Mangroves.</title>
        <authorList>
            <person name="Sefrji F."/>
            <person name="Michoud G."/>
            <person name="Merlino G."/>
            <person name="Daffonchio D."/>
        </authorList>
    </citation>
    <scope>NUCLEOTIDE SEQUENCE [LARGE SCALE GENOMIC DNA]</scope>
    <source>
        <strain evidence="4 5">R1DC25</strain>
    </source>
</reference>
<evidence type="ECO:0000256" key="2">
    <source>
        <dbReference type="SAM" id="Phobius"/>
    </source>
</evidence>
<keyword evidence="3" id="KW-0732">Signal</keyword>
<organism evidence="4 5">
    <name type="scientific">Kaustia mangrovi</name>
    <dbReference type="NCBI Taxonomy" id="2593653"/>
    <lineage>
        <taxon>Bacteria</taxon>
        <taxon>Pseudomonadati</taxon>
        <taxon>Pseudomonadota</taxon>
        <taxon>Alphaproteobacteria</taxon>
        <taxon>Hyphomicrobiales</taxon>
        <taxon>Parvibaculaceae</taxon>
        <taxon>Kaustia</taxon>
    </lineage>
</organism>
<feature type="region of interest" description="Disordered" evidence="1">
    <location>
        <begin position="112"/>
        <end position="132"/>
    </location>
</feature>
<protein>
    <submittedName>
        <fullName evidence="4">Uncharacterized protein</fullName>
    </submittedName>
</protein>
<keyword evidence="2" id="KW-0472">Membrane</keyword>
<feature type="region of interest" description="Disordered" evidence="1">
    <location>
        <begin position="40"/>
        <end position="70"/>
    </location>
</feature>
<evidence type="ECO:0000313" key="5">
    <source>
        <dbReference type="Proteomes" id="UP000593594"/>
    </source>
</evidence>
<dbReference type="RefSeq" id="WP_213161078.1">
    <property type="nucleotide sequence ID" value="NZ_CP058214.1"/>
</dbReference>
<feature type="transmembrane region" description="Helical" evidence="2">
    <location>
        <begin position="88"/>
        <end position="108"/>
    </location>
</feature>
<evidence type="ECO:0000256" key="3">
    <source>
        <dbReference type="SAM" id="SignalP"/>
    </source>
</evidence>
<dbReference type="EMBL" id="CP058214">
    <property type="protein sequence ID" value="QPC43716.1"/>
    <property type="molecule type" value="Genomic_DNA"/>
</dbReference>
<keyword evidence="5" id="KW-1185">Reference proteome</keyword>
<keyword evidence="2" id="KW-1133">Transmembrane helix</keyword>
<name>A0A7S8C5I5_9HYPH</name>
<dbReference type="KEGG" id="kmn:HW532_14075"/>
<dbReference type="Proteomes" id="UP000593594">
    <property type="component" value="Chromosome"/>
</dbReference>
<feature type="compositionally biased region" description="Low complexity" evidence="1">
    <location>
        <begin position="40"/>
        <end position="58"/>
    </location>
</feature>
<keyword evidence="2" id="KW-0812">Transmembrane</keyword>
<feature type="chain" id="PRO_5032342971" evidence="3">
    <location>
        <begin position="39"/>
        <end position="132"/>
    </location>
</feature>